<evidence type="ECO:0000313" key="1">
    <source>
        <dbReference type="EMBL" id="VAV87377.1"/>
    </source>
</evidence>
<gene>
    <name evidence="1" type="ORF">MNBD_ALPHA08-1293</name>
</gene>
<organism evidence="1">
    <name type="scientific">hydrothermal vent metagenome</name>
    <dbReference type="NCBI Taxonomy" id="652676"/>
    <lineage>
        <taxon>unclassified sequences</taxon>
        <taxon>metagenomes</taxon>
        <taxon>ecological metagenomes</taxon>
    </lineage>
</organism>
<dbReference type="EMBL" id="UOEC01000028">
    <property type="protein sequence ID" value="VAV87377.1"/>
    <property type="molecule type" value="Genomic_DNA"/>
</dbReference>
<dbReference type="AlphaFoldDB" id="A0A3B0R7A1"/>
<accession>A0A3B0R7A1</accession>
<name>A0A3B0R7A1_9ZZZZ</name>
<reference evidence="1" key="1">
    <citation type="submission" date="2018-06" db="EMBL/GenBank/DDBJ databases">
        <authorList>
            <person name="Zhirakovskaya E."/>
        </authorList>
    </citation>
    <scope>NUCLEOTIDE SEQUENCE</scope>
</reference>
<sequence length="43" mass="4724">MAFLVGLKDFLSGLTRGLALFFTERNDHVLTATTPGLSTRKQV</sequence>
<proteinExistence type="predicted"/>
<protein>
    <submittedName>
        <fullName evidence="1">Uncharacterized protein</fullName>
    </submittedName>
</protein>